<feature type="compositionally biased region" description="Basic and acidic residues" evidence="6">
    <location>
        <begin position="1124"/>
        <end position="1166"/>
    </location>
</feature>
<feature type="compositionally biased region" description="Gly residues" evidence="6">
    <location>
        <begin position="138"/>
        <end position="154"/>
    </location>
</feature>
<feature type="compositionally biased region" description="Basic and acidic residues" evidence="6">
    <location>
        <begin position="1216"/>
        <end position="1251"/>
    </location>
</feature>
<sequence>MSDAGSWDAPCGGCCWRLSCRELQHADLYHGAAVWCRVPAQRRPARTEGSGGETPFRQLAGNAQVGPTLERTAVEQTAEGADARTAPAKVAGEDSRRKETRNHDENDEDEQVFFMPRVLEAICRSDVPCTHEERGAEGDGQTGEGQGDGAGGKQGRTDEGNGMQMLPALCSGAQSDDIEGKVQAPRRGCSLGTLGDETGELEGTGKEGEVHDQAGEWQGISQSTPNQDRCQSMSVDAGSTVAPQEAAALSESCPPGSGPSLPPFESSSGTSASSSSVSSSAASASDSFASPGLASFLTPSSSCVSPSSSRAYLSCSSPCCSSSLPSPSPSCFPSPTAASTAQDAVQGSCLSETKRRKVGNEESSSSLPSPPPRSSSDPTTQSSAFTSAASASATATRLRETMQRKGSEPSQGHANRVYILPMARGEWVRVDSAIWFRVLRGTAEIRGHLFPPSRDFRLVSSPLWSPTVRILAVGAPGAASARLRKACAKTKETRCREAKWQKGGGQSGAPPNAQEASKVSPPPAEAKDVKAKQLAASSAGSTPHTGREHAGVAADSGRCRCACSPLEQQFVDFTGGDAEAVSNLFTASIDSLPRRFLTGARPGHAISSSANSVGPALRRLLQVDEKLGSEVIPSTEIGEALKRFSRKRYPVVLCFAQFETPGGPVAIHSALEPPAPACIYRPLEILPPSWRYVAYELLRIFASGGEQPALFPLFSASRPGVKWFCSTCLSDLSERPSECFTEGSYRQCAKGQRRLPAAVLWGGKGAGKTTFSLFLLNFLLNFFPRVAYLEADVGQPTFTLPGCVSLLEVREPVLTPPHMLVDTLEVSALQRPARNRLDAQPVDGGGAKNRLLENLFFGDVSPKSAPHLYLRCVSRCISTYCECTLQSRRSSSSRLLSVSPSASSLADSFESSPGAVAAAASPPLSLSAALASAGSSTSASGLAGASPLGSPPASPRAGAQLTPASSVSAVEAGAPETPTRQNVWKRMQGDGDVAAFARVVPLIVNTPGWIEGLGEHLLSSIQAMSKASACIQFLDSPKRDEDAAELAAARAEAPIDKEPERGEAHRADGVKREEGSEGGANEFGKEKRTEGKRRDESAASRNDCGVARDRGDASVRRRIPKRQRGGDRNEDGEREANLTPRDELQDSDAVHWTKRVREGEGGRGDLESVENGEAQVEQTARMLGRMSPSLRNRPSSGGPSVSETCADGERTGGTQRSERRAMASCEAVERRNKETRTRDAADSVRGGRQEASDGSQSRKGPDSSPAANTKDLTCSYPMSPSRCLSTRASSSPRTSPASSFSSASPSFSSPSTQGCQLSPSAGELASGLPPSFPACLQRLCSRTFPGVFSHRVLVHPLRSVSRPSSLSGRLSPLSSLLQRTEAPRLVACPYVHGAQVENGGDGKQAGQERGDSVSPQGGICRTAKGKRKNVSSSDVRVCECCGQPSERTGTAGEQKAVSNGRQERMQETPEDASRGVKGDIDEPRQRAGRGGSTEGPFSKRSRVTLPEILAGVQRERYPDASPLAAHPLFQAVDAANECECGVHIFSLPTFKQHLSYMQAPLAPASPVLSSSASSVLSYCYPFAPSQRGAALESKASPPPSSSGISSSNTLVNLKTGRRYRRVYDEIVSESSEAGEEENAPPTVYSVGRIDGETEETAARSANNERAQNARDANGETEMEWSEQDTETASGLKPESEGKRVQKGGPEAEKEEKLTARDKAMTRAVGGKGEDVCGEEGQQESGELIGERETTEERHEDADETADFSENRDVTERERDAPERKLEEAGGEAVAALTKERASAKEEQAERTQEALEGETDEGREMEEENAKKTEEALHWRKRDGFNTVRWQAPAGAMTNGPVSQVPLASVSPCPFWCCSSSLSPVLSRLPSSRPASSSPSPPPACASSTFCSCCAPSYSPCGDPFERPPAPSPAELRWLRLVTHFVPCSRFLLYRDGLRRFSWEGLCSFFLTFQEDVEWGSRGERETRSAAGFPSPAREDEQDRHGRLRGGAEKAKDAAPGEQEQDDVHRAAGTQEAKACLSGVRVLSSSCLFPLARHGGAPVPSFDSASAPAGRCQGETRKRYAHELALPRPTARKWIWVSLAKIRLALRECDWLAMQCEDECRGVRDHVCSTSTTEKILSCLPTMTVALAISAERERKLQNSKHSDDPAVSSSGVRSLGDVSSHRARGKTCRLKIVETTEDFTCVCYAVVMRVHRRSQRLLCLVGGSTFLLGDLLKRVDTVMLGEGIHFHPCPPEASHTSKNSDSVKRRQMQGGNTGRILTPFYVFPFRTVDWRSLLFTRSRFFSEASDRTGEVGEASGPHGLIVSCPKIDISAFDLICQSSRALFRGTELLDLGNSGKMSAALFSTPAATCQFVGQSGQSAHSSSNDRCSGMKYWDREFGGDVSALILDEPSGDTPATVSCDTAGCGGRNQGITRVISSKGAVRRPNRSSGVRQCVAKWSVGENKIVGQV</sequence>
<dbReference type="PANTHER" id="PTHR12755:SF3">
    <property type="entry name" value="POLYNUCLEOTIDE 5'-HYDROXYL-KINASE NOL9"/>
    <property type="match status" value="1"/>
</dbReference>
<feature type="compositionally biased region" description="Low complexity" evidence="6">
    <location>
        <begin position="263"/>
        <end position="290"/>
    </location>
</feature>
<feature type="compositionally biased region" description="Basic and acidic residues" evidence="6">
    <location>
        <begin position="203"/>
        <end position="214"/>
    </location>
</feature>
<feature type="compositionally biased region" description="Basic and acidic residues" evidence="6">
    <location>
        <begin position="1053"/>
        <end position="1075"/>
    </location>
</feature>
<feature type="compositionally biased region" description="Basic and acidic residues" evidence="6">
    <location>
        <begin position="91"/>
        <end position="104"/>
    </location>
</feature>
<feature type="compositionally biased region" description="Basic and acidic residues" evidence="6">
    <location>
        <begin position="1793"/>
        <end position="1809"/>
    </location>
</feature>
<reference evidence="8" key="1">
    <citation type="journal article" date="2015" name="PLoS ONE">
        <title>Comprehensive Evaluation of Toxoplasma gondii VEG and Neospora caninum LIV Genomes with Tachyzoite Stage Transcriptome and Proteome Defines Novel Transcript Features.</title>
        <authorList>
            <person name="Ramaprasad A."/>
            <person name="Mourier T."/>
            <person name="Naeem R."/>
            <person name="Malas T.B."/>
            <person name="Moussa E."/>
            <person name="Panigrahi A."/>
            <person name="Vermont S.J."/>
            <person name="Otto T.D."/>
            <person name="Wastling J."/>
            <person name="Pain A."/>
        </authorList>
    </citation>
    <scope>NUCLEOTIDE SEQUENCE</scope>
    <source>
        <strain evidence="8">Liverpool</strain>
    </source>
</reference>
<gene>
    <name evidence="8" type="ORF">BN1204_056270</name>
</gene>
<dbReference type="GO" id="GO:0005634">
    <property type="term" value="C:nucleus"/>
    <property type="evidence" value="ECO:0007669"/>
    <property type="project" value="TreeGrafter"/>
</dbReference>
<feature type="compositionally biased region" description="Polar residues" evidence="6">
    <location>
        <begin position="535"/>
        <end position="544"/>
    </location>
</feature>
<dbReference type="Pfam" id="PF16575">
    <property type="entry name" value="CLP1_P"/>
    <property type="match status" value="1"/>
</dbReference>
<feature type="compositionally biased region" description="Basic and acidic residues" evidence="6">
    <location>
        <begin position="1461"/>
        <end position="1485"/>
    </location>
</feature>
<evidence type="ECO:0000313" key="8">
    <source>
        <dbReference type="EMBL" id="CEL69930.1"/>
    </source>
</evidence>
<keyword evidence="4" id="KW-0418">Kinase</keyword>
<feature type="compositionally biased region" description="Acidic residues" evidence="6">
    <location>
        <begin position="1674"/>
        <end position="1685"/>
    </location>
</feature>
<evidence type="ECO:0000256" key="1">
    <source>
        <dbReference type="ARBA" id="ARBA00011003"/>
    </source>
</evidence>
<dbReference type="InterPro" id="IPR032319">
    <property type="entry name" value="CLP1_P"/>
</dbReference>
<feature type="compositionally biased region" description="Basic and acidic residues" evidence="6">
    <location>
        <begin position="1693"/>
        <end position="1720"/>
    </location>
</feature>
<feature type="region of interest" description="Disordered" evidence="6">
    <location>
        <begin position="2158"/>
        <end position="2179"/>
    </location>
</feature>
<evidence type="ECO:0000256" key="3">
    <source>
        <dbReference type="ARBA" id="ARBA00022741"/>
    </source>
</evidence>
<feature type="region of interest" description="Disordered" evidence="6">
    <location>
        <begin position="1628"/>
        <end position="1647"/>
    </location>
</feature>
<dbReference type="EMBL" id="LN714486">
    <property type="protein sequence ID" value="CEL69930.1"/>
    <property type="molecule type" value="Genomic_DNA"/>
</dbReference>
<feature type="region of interest" description="Disordered" evidence="6">
    <location>
        <begin position="44"/>
        <end position="113"/>
    </location>
</feature>
<feature type="compositionally biased region" description="Basic and acidic residues" evidence="6">
    <location>
        <begin position="1764"/>
        <end position="1783"/>
    </location>
</feature>
<dbReference type="GO" id="GO:0051731">
    <property type="term" value="F:polynucleotide 5'-hydroxyl-kinase activity"/>
    <property type="evidence" value="ECO:0007669"/>
    <property type="project" value="InterPro"/>
</dbReference>
<feature type="compositionally biased region" description="Low complexity" evidence="6">
    <location>
        <begin position="1285"/>
        <end position="1312"/>
    </location>
</feature>
<feature type="domain" description="Clp1 P-loop" evidence="7">
    <location>
        <begin position="762"/>
        <end position="889"/>
    </location>
</feature>
<feature type="compositionally biased region" description="Basic and acidic residues" evidence="6">
    <location>
        <begin position="1106"/>
        <end position="1115"/>
    </location>
</feature>
<dbReference type="InterPro" id="IPR045116">
    <property type="entry name" value="Clp1/Grc3"/>
</dbReference>
<feature type="region of interest" description="Disordered" evidence="6">
    <location>
        <begin position="497"/>
        <end position="550"/>
    </location>
</feature>
<feature type="compositionally biased region" description="Basic and acidic residues" evidence="6">
    <location>
        <begin position="397"/>
        <end position="407"/>
    </location>
</feature>
<feature type="region of interest" description="Disordered" evidence="6">
    <location>
        <begin position="1442"/>
        <end position="1502"/>
    </location>
</feature>
<comment type="similarity">
    <text evidence="1">Belongs to the Clp1 family. NOL9/GRC3 subfamily.</text>
</comment>
<feature type="compositionally biased region" description="Basic and acidic residues" evidence="6">
    <location>
        <begin position="1744"/>
        <end position="1756"/>
    </location>
</feature>
<feature type="compositionally biased region" description="Polar residues" evidence="6">
    <location>
        <begin position="336"/>
        <end position="351"/>
    </location>
</feature>
<feature type="compositionally biased region" description="Low complexity" evidence="6">
    <location>
        <begin position="299"/>
        <end position="325"/>
    </location>
</feature>
<feature type="compositionally biased region" description="Polar residues" evidence="6">
    <location>
        <begin position="1189"/>
        <end position="1203"/>
    </location>
</feature>
<feature type="region of interest" description="Disordered" evidence="6">
    <location>
        <begin position="941"/>
        <end position="981"/>
    </location>
</feature>
<dbReference type="InterPro" id="IPR027417">
    <property type="entry name" value="P-loop_NTPase"/>
</dbReference>
<feature type="region of interest" description="Disordered" evidence="6">
    <location>
        <begin position="1980"/>
        <end position="2027"/>
    </location>
</feature>
<evidence type="ECO:0000256" key="6">
    <source>
        <dbReference type="SAM" id="MobiDB-lite"/>
    </source>
</evidence>
<organism evidence="8">
    <name type="scientific">Neospora caninum (strain Liverpool)</name>
    <dbReference type="NCBI Taxonomy" id="572307"/>
    <lineage>
        <taxon>Eukaryota</taxon>
        <taxon>Sar</taxon>
        <taxon>Alveolata</taxon>
        <taxon>Apicomplexa</taxon>
        <taxon>Conoidasida</taxon>
        <taxon>Coccidia</taxon>
        <taxon>Eucoccidiorida</taxon>
        <taxon>Eimeriorina</taxon>
        <taxon>Sarcocystidae</taxon>
        <taxon>Neospora</taxon>
    </lineage>
</organism>
<keyword evidence="3" id="KW-0547">Nucleotide-binding</keyword>
<feature type="compositionally biased region" description="Polar residues" evidence="6">
    <location>
        <begin position="1265"/>
        <end position="1284"/>
    </location>
</feature>
<dbReference type="GO" id="GO:0000448">
    <property type="term" value="P:cleavage in ITS2 between 5.8S rRNA and LSU-rRNA of tricistronic rRNA transcript (SSU-rRNA, 5.8S rRNA, LSU-rRNA)"/>
    <property type="evidence" value="ECO:0007669"/>
    <property type="project" value="TreeGrafter"/>
</dbReference>
<feature type="region of interest" description="Disordered" evidence="6">
    <location>
        <begin position="1044"/>
        <end position="1323"/>
    </location>
</feature>
<keyword evidence="5" id="KW-0067">ATP-binding</keyword>
<evidence type="ECO:0000256" key="2">
    <source>
        <dbReference type="ARBA" id="ARBA00022679"/>
    </source>
</evidence>
<protein>
    <recommendedName>
        <fullName evidence="7">Clp1 P-loop domain-containing protein</fullName>
    </recommendedName>
</protein>
<dbReference type="PANTHER" id="PTHR12755">
    <property type="entry name" value="CLEAVAGE/POLYADENYLATION FACTOR IA SUBUNIT CLP1P"/>
    <property type="match status" value="1"/>
</dbReference>
<feature type="region of interest" description="Disordered" evidence="6">
    <location>
        <begin position="1590"/>
        <end position="1609"/>
    </location>
</feature>
<feature type="compositionally biased region" description="Acidic residues" evidence="6">
    <location>
        <begin position="1811"/>
        <end position="1823"/>
    </location>
</feature>
<feature type="compositionally biased region" description="Basic and acidic residues" evidence="6">
    <location>
        <begin position="1083"/>
        <end position="1098"/>
    </location>
</feature>
<feature type="region of interest" description="Disordered" evidence="6">
    <location>
        <begin position="1654"/>
        <end position="1835"/>
    </location>
</feature>
<proteinExistence type="inferred from homology"/>
<accession>A0A0F7UN63</accession>
<name>A0A0F7UN63_NEOCL</name>
<dbReference type="Gene3D" id="3.40.50.300">
    <property type="entry name" value="P-loop containing nucleotide triphosphate hydrolases"/>
    <property type="match status" value="1"/>
</dbReference>
<keyword evidence="2" id="KW-0808">Transferase</keyword>
<feature type="region of interest" description="Disordered" evidence="6">
    <location>
        <begin position="130"/>
        <end position="411"/>
    </location>
</feature>
<evidence type="ECO:0000256" key="5">
    <source>
        <dbReference type="ARBA" id="ARBA00022840"/>
    </source>
</evidence>
<feature type="region of interest" description="Disordered" evidence="6">
    <location>
        <begin position="1398"/>
        <end position="1426"/>
    </location>
</feature>
<feature type="compositionally biased region" description="Polar residues" evidence="6">
    <location>
        <begin position="219"/>
        <end position="234"/>
    </location>
</feature>
<feature type="compositionally biased region" description="Basic and acidic residues" evidence="6">
    <location>
        <begin position="1824"/>
        <end position="1835"/>
    </location>
</feature>
<evidence type="ECO:0000256" key="4">
    <source>
        <dbReference type="ARBA" id="ARBA00022777"/>
    </source>
</evidence>
<feature type="compositionally biased region" description="Low complexity" evidence="6">
    <location>
        <begin position="374"/>
        <end position="396"/>
    </location>
</feature>
<feature type="compositionally biased region" description="Basic and acidic residues" evidence="6">
    <location>
        <begin position="1993"/>
        <end position="2015"/>
    </location>
</feature>
<dbReference type="GO" id="GO:0005524">
    <property type="term" value="F:ATP binding"/>
    <property type="evidence" value="ECO:0007669"/>
    <property type="project" value="UniProtKB-KW"/>
</dbReference>
<evidence type="ECO:0000259" key="7">
    <source>
        <dbReference type="Pfam" id="PF16575"/>
    </source>
</evidence>